<dbReference type="InterPro" id="IPR037066">
    <property type="entry name" value="Plug_dom_sf"/>
</dbReference>
<dbReference type="PANTHER" id="PTHR32552">
    <property type="entry name" value="FERRICHROME IRON RECEPTOR-RELATED"/>
    <property type="match status" value="1"/>
</dbReference>
<keyword evidence="17" id="KW-0675">Receptor</keyword>
<feature type="signal peptide" evidence="14">
    <location>
        <begin position="1"/>
        <end position="21"/>
    </location>
</feature>
<evidence type="ECO:0000256" key="1">
    <source>
        <dbReference type="ARBA" id="ARBA00004571"/>
    </source>
</evidence>
<gene>
    <name evidence="17" type="ORF">ACFOKF_04170</name>
</gene>
<evidence type="ECO:0000256" key="13">
    <source>
        <dbReference type="RuleBase" id="RU003357"/>
    </source>
</evidence>
<keyword evidence="2 12" id="KW-0813">Transport</keyword>
<evidence type="ECO:0000256" key="7">
    <source>
        <dbReference type="ARBA" id="ARBA00023004"/>
    </source>
</evidence>
<dbReference type="Gene3D" id="2.40.170.20">
    <property type="entry name" value="TonB-dependent receptor, beta-barrel domain"/>
    <property type="match status" value="1"/>
</dbReference>
<keyword evidence="18" id="KW-1185">Reference proteome</keyword>
<dbReference type="Gene3D" id="2.170.130.10">
    <property type="entry name" value="TonB-dependent receptor, plug domain"/>
    <property type="match status" value="1"/>
</dbReference>
<keyword evidence="10 12" id="KW-0472">Membrane</keyword>
<evidence type="ECO:0000256" key="2">
    <source>
        <dbReference type="ARBA" id="ARBA00022448"/>
    </source>
</evidence>
<evidence type="ECO:0000256" key="5">
    <source>
        <dbReference type="ARBA" id="ARBA00022692"/>
    </source>
</evidence>
<evidence type="ECO:0000259" key="15">
    <source>
        <dbReference type="Pfam" id="PF00593"/>
    </source>
</evidence>
<feature type="domain" description="TonB-dependent receptor-like beta-barrel" evidence="15">
    <location>
        <begin position="285"/>
        <end position="734"/>
    </location>
</feature>
<keyword evidence="9 13" id="KW-0798">TonB box</keyword>
<proteinExistence type="inferred from homology"/>
<sequence>MRITTALLLASTAIISVPAFAQDVAPAADAAADASGAEIIVFGRGETRQVQEITNRDIITLTPGTNALKAIEKLPSVNFQSADPFGNYEWSQRVTIRSFNQNQLGFTFDGIPLGDMSYGNHNGLHITRAISSENIGSVRVSQGAGSLGTQATGNLGGTVETFSADPADYLSGGWLAGQGNLTYGSDETWRAFGRIALGTRDGIRGYVSYGYGSTDKWKGQGTQDQHMGNAKVVIPVGEAKIDGWLSYSDRREQDYQDMSMGMIRRLGWNWDNTYPDYARAIDYADRLNDADRISNSGGSPFPDGLYDYSGAPVAGGQVYPGNVTSADDAYYDAAGLRKDWLGAIGFTTPIGEQANFQIKGYYHNNSGMGLWATPYTPSPNGVAMSIRTTEYDMDRIGVFGSVDYTLGIQQLSVGAWYENNKFNQARRFYAFASRTSPGLSFRDYPTDPFYTQWAFDFTTNTFQYHVQDKIDLGMVTINLGWKGFQVTNKAEAVVQATFPEGKIKAQDWFQPHAGFAVELTPEAEIFGGFTQVTRAFASATTTGPFSTNQAGFDAIKDDLKPETSDTFELGLRYNTSRFNGTLGAYLVNFRNRLLAVQVGSPIQGLASALQNVGGVRAVGIEAAGDLKLGGGFGVYASYSYTDATYRDDVLNSSDGTLVAAIKDKTVVDSPKHMARGEFNYDNGPIFGRIGVNYMSRRFYSYTNDASVPGRVIVDASIGYRLTDKIEVQLNATNLFDKKYVGTIGSGGFGNSGDAQTLLVGAPQQFFATLKAGF</sequence>
<comment type="caution">
    <text evidence="17">The sequence shown here is derived from an EMBL/GenBank/DDBJ whole genome shotgun (WGS) entry which is preliminary data.</text>
</comment>
<dbReference type="InterPro" id="IPR000531">
    <property type="entry name" value="Beta-barrel_TonB"/>
</dbReference>
<reference evidence="18" key="1">
    <citation type="journal article" date="2019" name="Int. J. Syst. Evol. Microbiol.">
        <title>The Global Catalogue of Microorganisms (GCM) 10K type strain sequencing project: providing services to taxonomists for standard genome sequencing and annotation.</title>
        <authorList>
            <consortium name="The Broad Institute Genomics Platform"/>
            <consortium name="The Broad Institute Genome Sequencing Center for Infectious Disease"/>
            <person name="Wu L."/>
            <person name="Ma J."/>
        </authorList>
    </citation>
    <scope>NUCLEOTIDE SEQUENCE [LARGE SCALE GENOMIC DNA]</scope>
    <source>
        <strain evidence="18">CCM 7491</strain>
    </source>
</reference>
<evidence type="ECO:0000256" key="11">
    <source>
        <dbReference type="ARBA" id="ARBA00023237"/>
    </source>
</evidence>
<dbReference type="RefSeq" id="WP_380793393.1">
    <property type="nucleotide sequence ID" value="NZ_JBHRVU010000004.1"/>
</dbReference>
<dbReference type="InterPro" id="IPR039426">
    <property type="entry name" value="TonB-dep_rcpt-like"/>
</dbReference>
<keyword evidence="4" id="KW-0410">Iron transport</keyword>
<comment type="subcellular location">
    <subcellularLocation>
        <location evidence="1 12">Cell outer membrane</location>
        <topology evidence="1 12">Multi-pass membrane protein</topology>
    </subcellularLocation>
</comment>
<dbReference type="InterPro" id="IPR036942">
    <property type="entry name" value="Beta-barrel_TonB_sf"/>
</dbReference>
<dbReference type="Pfam" id="PF00593">
    <property type="entry name" value="TonB_dep_Rec_b-barrel"/>
    <property type="match status" value="1"/>
</dbReference>
<evidence type="ECO:0000256" key="14">
    <source>
        <dbReference type="SAM" id="SignalP"/>
    </source>
</evidence>
<evidence type="ECO:0000313" key="18">
    <source>
        <dbReference type="Proteomes" id="UP001595681"/>
    </source>
</evidence>
<keyword evidence="8" id="KW-0406">Ion transport</keyword>
<keyword evidence="6 14" id="KW-0732">Signal</keyword>
<dbReference type="SUPFAM" id="SSF56935">
    <property type="entry name" value="Porins"/>
    <property type="match status" value="1"/>
</dbReference>
<dbReference type="PROSITE" id="PS52016">
    <property type="entry name" value="TONB_DEPENDENT_REC_3"/>
    <property type="match status" value="1"/>
</dbReference>
<keyword evidence="5 12" id="KW-0812">Transmembrane</keyword>
<dbReference type="EMBL" id="JBHRVU010000004">
    <property type="protein sequence ID" value="MFC3440402.1"/>
    <property type="molecule type" value="Genomic_DNA"/>
</dbReference>
<evidence type="ECO:0000256" key="10">
    <source>
        <dbReference type="ARBA" id="ARBA00023136"/>
    </source>
</evidence>
<feature type="domain" description="TonB-dependent receptor plug" evidence="16">
    <location>
        <begin position="48"/>
        <end position="157"/>
    </location>
</feature>
<evidence type="ECO:0000256" key="9">
    <source>
        <dbReference type="ARBA" id="ARBA00023077"/>
    </source>
</evidence>
<name>A0ABV7NDG1_9SPHN</name>
<protein>
    <submittedName>
        <fullName evidence="17">TonB-dependent receptor</fullName>
    </submittedName>
</protein>
<feature type="chain" id="PRO_5045612863" evidence="14">
    <location>
        <begin position="22"/>
        <end position="773"/>
    </location>
</feature>
<keyword evidence="11 12" id="KW-0998">Cell outer membrane</keyword>
<dbReference type="PANTHER" id="PTHR32552:SF89">
    <property type="entry name" value="CATECHOLATE SIDEROPHORE RECEPTOR FIU"/>
    <property type="match status" value="1"/>
</dbReference>
<evidence type="ECO:0000256" key="6">
    <source>
        <dbReference type="ARBA" id="ARBA00022729"/>
    </source>
</evidence>
<comment type="similarity">
    <text evidence="12 13">Belongs to the TonB-dependent receptor family.</text>
</comment>
<evidence type="ECO:0000259" key="16">
    <source>
        <dbReference type="Pfam" id="PF07715"/>
    </source>
</evidence>
<evidence type="ECO:0000256" key="3">
    <source>
        <dbReference type="ARBA" id="ARBA00022452"/>
    </source>
</evidence>
<dbReference type="InterPro" id="IPR012910">
    <property type="entry name" value="Plug_dom"/>
</dbReference>
<evidence type="ECO:0000256" key="12">
    <source>
        <dbReference type="PROSITE-ProRule" id="PRU01360"/>
    </source>
</evidence>
<evidence type="ECO:0000313" key="17">
    <source>
        <dbReference type="EMBL" id="MFC3440402.1"/>
    </source>
</evidence>
<organism evidence="17 18">
    <name type="scientific">Sphingobium rhizovicinum</name>
    <dbReference type="NCBI Taxonomy" id="432308"/>
    <lineage>
        <taxon>Bacteria</taxon>
        <taxon>Pseudomonadati</taxon>
        <taxon>Pseudomonadota</taxon>
        <taxon>Alphaproteobacteria</taxon>
        <taxon>Sphingomonadales</taxon>
        <taxon>Sphingomonadaceae</taxon>
        <taxon>Sphingobium</taxon>
    </lineage>
</organism>
<keyword evidence="7" id="KW-0408">Iron</keyword>
<evidence type="ECO:0000256" key="8">
    <source>
        <dbReference type="ARBA" id="ARBA00023065"/>
    </source>
</evidence>
<dbReference type="Pfam" id="PF07715">
    <property type="entry name" value="Plug"/>
    <property type="match status" value="1"/>
</dbReference>
<keyword evidence="3 12" id="KW-1134">Transmembrane beta strand</keyword>
<evidence type="ECO:0000256" key="4">
    <source>
        <dbReference type="ARBA" id="ARBA00022496"/>
    </source>
</evidence>
<dbReference type="Proteomes" id="UP001595681">
    <property type="component" value="Unassembled WGS sequence"/>
</dbReference>
<accession>A0ABV7NDG1</accession>